<evidence type="ECO:0000313" key="2">
    <source>
        <dbReference type="Proteomes" id="UP000054549"/>
    </source>
</evidence>
<evidence type="ECO:0000313" key="1">
    <source>
        <dbReference type="EMBL" id="KIL60681.1"/>
    </source>
</evidence>
<dbReference type="EMBL" id="KN818295">
    <property type="protein sequence ID" value="KIL60681.1"/>
    <property type="molecule type" value="Genomic_DNA"/>
</dbReference>
<sequence length="252" mass="28472">MQTVIIPRTSFFARFLNLRSIRSGEPSKYVDTNAAPVFQRIPPWWARWTWALIACDLFMTGSAIELTWNHWSQLVSDLESISVKNKENKSAAEDKHLPAEQPYTIRPTWQRFGLCAAHLTLGVGVAAALLVTQARFVRTVALLPPAGAKQDRRVFVQCAHNWGNHGITFPLRRCSLEEGRNETEMILRVSGERGHWYVGLADAIIDGKPASTLDARNTILQEWKEGRRVGKWTAATKVDSRWKSGPIVRQGR</sequence>
<dbReference type="Proteomes" id="UP000054549">
    <property type="component" value="Unassembled WGS sequence"/>
</dbReference>
<reference evidence="1 2" key="1">
    <citation type="submission" date="2014-04" db="EMBL/GenBank/DDBJ databases">
        <title>Evolutionary Origins and Diversification of the Mycorrhizal Mutualists.</title>
        <authorList>
            <consortium name="DOE Joint Genome Institute"/>
            <consortium name="Mycorrhizal Genomics Consortium"/>
            <person name="Kohler A."/>
            <person name="Kuo A."/>
            <person name="Nagy L.G."/>
            <person name="Floudas D."/>
            <person name="Copeland A."/>
            <person name="Barry K.W."/>
            <person name="Cichocki N."/>
            <person name="Veneault-Fourrey C."/>
            <person name="LaButti K."/>
            <person name="Lindquist E.A."/>
            <person name="Lipzen A."/>
            <person name="Lundell T."/>
            <person name="Morin E."/>
            <person name="Murat C."/>
            <person name="Riley R."/>
            <person name="Ohm R."/>
            <person name="Sun H."/>
            <person name="Tunlid A."/>
            <person name="Henrissat B."/>
            <person name="Grigoriev I.V."/>
            <person name="Hibbett D.S."/>
            <person name="Martin F."/>
        </authorList>
    </citation>
    <scope>NUCLEOTIDE SEQUENCE [LARGE SCALE GENOMIC DNA]</scope>
    <source>
        <strain evidence="1 2">Koide BX008</strain>
    </source>
</reference>
<dbReference type="STRING" id="946122.A0A0C2WV60"/>
<dbReference type="InParanoid" id="A0A0C2WV60"/>
<accession>A0A0C2WV60</accession>
<name>A0A0C2WV60_AMAMK</name>
<dbReference type="OrthoDB" id="2607755at2759"/>
<protein>
    <submittedName>
        <fullName evidence="1">Uncharacterized protein</fullName>
    </submittedName>
</protein>
<gene>
    <name evidence="1" type="ORF">M378DRAFT_14020</name>
</gene>
<proteinExistence type="predicted"/>
<keyword evidence="2" id="KW-1185">Reference proteome</keyword>
<dbReference type="HOGENOM" id="CLU_091761_0_0_1"/>
<dbReference type="AlphaFoldDB" id="A0A0C2WV60"/>
<organism evidence="1 2">
    <name type="scientific">Amanita muscaria (strain Koide BX008)</name>
    <dbReference type="NCBI Taxonomy" id="946122"/>
    <lineage>
        <taxon>Eukaryota</taxon>
        <taxon>Fungi</taxon>
        <taxon>Dikarya</taxon>
        <taxon>Basidiomycota</taxon>
        <taxon>Agaricomycotina</taxon>
        <taxon>Agaricomycetes</taxon>
        <taxon>Agaricomycetidae</taxon>
        <taxon>Agaricales</taxon>
        <taxon>Pluteineae</taxon>
        <taxon>Amanitaceae</taxon>
        <taxon>Amanita</taxon>
    </lineage>
</organism>